<evidence type="ECO:0000256" key="1">
    <source>
        <dbReference type="SAM" id="Phobius"/>
    </source>
</evidence>
<feature type="transmembrane region" description="Helical" evidence="1">
    <location>
        <begin position="357"/>
        <end position="379"/>
    </location>
</feature>
<proteinExistence type="predicted"/>
<gene>
    <name evidence="2" type="ORF">EHQ58_17145</name>
</gene>
<keyword evidence="1" id="KW-1133">Transmembrane helix</keyword>
<name>A0A4R9JWE7_9LEPT</name>
<dbReference type="Proteomes" id="UP000297693">
    <property type="component" value="Unassembled WGS sequence"/>
</dbReference>
<keyword evidence="1" id="KW-0472">Membrane</keyword>
<evidence type="ECO:0000313" key="2">
    <source>
        <dbReference type="EMBL" id="TGL56354.1"/>
    </source>
</evidence>
<dbReference type="OrthoDB" id="320944at2"/>
<evidence type="ECO:0000313" key="3">
    <source>
        <dbReference type="Proteomes" id="UP000297693"/>
    </source>
</evidence>
<accession>A0A4R9JWE7</accession>
<reference evidence="2" key="1">
    <citation type="journal article" date="2019" name="PLoS Negl. Trop. Dis.">
        <title>Revisiting the worldwide diversity of Leptospira species in the environment.</title>
        <authorList>
            <person name="Vincent A.T."/>
            <person name="Schiettekatte O."/>
            <person name="Bourhy P."/>
            <person name="Veyrier F.J."/>
            <person name="Picardeau M."/>
        </authorList>
    </citation>
    <scope>NUCLEOTIDE SEQUENCE [LARGE SCALE GENOMIC DNA]</scope>
    <source>
        <strain evidence="2">201702476</strain>
    </source>
</reference>
<comment type="caution">
    <text evidence="2">The sequence shown here is derived from an EMBL/GenBank/DDBJ whole genome shotgun (WGS) entry which is preliminary data.</text>
</comment>
<dbReference type="EMBL" id="RQGD01000046">
    <property type="protein sequence ID" value="TGL56354.1"/>
    <property type="molecule type" value="Genomic_DNA"/>
</dbReference>
<organism evidence="2 3">
    <name type="scientific">Leptospira ognonensis</name>
    <dbReference type="NCBI Taxonomy" id="2484945"/>
    <lineage>
        <taxon>Bacteria</taxon>
        <taxon>Pseudomonadati</taxon>
        <taxon>Spirochaetota</taxon>
        <taxon>Spirochaetia</taxon>
        <taxon>Leptospirales</taxon>
        <taxon>Leptospiraceae</taxon>
        <taxon>Leptospira</taxon>
    </lineage>
</organism>
<dbReference type="AlphaFoldDB" id="A0A4R9JWE7"/>
<keyword evidence="3" id="KW-1185">Reference proteome</keyword>
<sequence>MSEILSKSDLLKRQAELLGLTMDAVFTDEQAKEVLQGKITDAYLVKMKLEIDNKTGIILILTSSIRKHIMEIYCVIGSSPIFRRIRTFADYVQISTDLADIGKTEGMDAGVSDMVGRIVYRLFTKEKLDEFLPMWEKKDPSRLAELLEPAIMAGAKAGKAKIQAEIDKISSAKFRFENPMKGTIQPIPKPVEETVLAPDLSHSSKPQNNEPTAMDRQIQQLKEGYAKEVTMKTVISPISGVEFDNLVVGQEILFRVPTETEEGRANASLLGLVGEDGKISKEPIIGKFRGIAGSKNEYHIFAEGPNQYLFHSIEESPVKVAVPKPVANTSAASLDKAGAAAAAKKRTAEVQKSNGNLYSLIGVLVALVLIAFLIFIMTAF</sequence>
<dbReference type="RefSeq" id="WP_135625194.1">
    <property type="nucleotide sequence ID" value="NZ_RQGD01000046.1"/>
</dbReference>
<dbReference type="NCBIfam" id="NF047678">
    <property type="entry name" value="LIC10486_fam"/>
    <property type="match status" value="1"/>
</dbReference>
<keyword evidence="1" id="KW-0812">Transmembrane</keyword>
<protein>
    <submittedName>
        <fullName evidence="2">Uncharacterized protein</fullName>
    </submittedName>
</protein>